<proteinExistence type="predicted"/>
<keyword evidence="1" id="KW-0812">Transmembrane</keyword>
<evidence type="ECO:0000256" key="1">
    <source>
        <dbReference type="SAM" id="Phobius"/>
    </source>
</evidence>
<name>A0A937F5Q1_9BACT</name>
<keyword evidence="3" id="KW-1185">Reference proteome</keyword>
<gene>
    <name evidence="2" type="ORF">JL102_01255</name>
</gene>
<feature type="transmembrane region" description="Helical" evidence="1">
    <location>
        <begin position="37"/>
        <end position="57"/>
    </location>
</feature>
<sequence length="106" mass="11830">MEDEKLMKEFFNNMKKQDEESIEIPAFPAKRKRKVRLSLVFSSLAVVVLAGIGYALLPSEGKATENVAEMSIIIETGPSLSSDYLIKEETTVSEWESPTASLINDF</sequence>
<dbReference type="AlphaFoldDB" id="A0A937F5Q1"/>
<organism evidence="2 3">
    <name type="scientific">Fulvivirga sediminis</name>
    <dbReference type="NCBI Taxonomy" id="2803949"/>
    <lineage>
        <taxon>Bacteria</taxon>
        <taxon>Pseudomonadati</taxon>
        <taxon>Bacteroidota</taxon>
        <taxon>Cytophagia</taxon>
        <taxon>Cytophagales</taxon>
        <taxon>Fulvivirgaceae</taxon>
        <taxon>Fulvivirga</taxon>
    </lineage>
</organism>
<keyword evidence="1" id="KW-1133">Transmembrane helix</keyword>
<accession>A0A937F5Q1</accession>
<comment type="caution">
    <text evidence="2">The sequence shown here is derived from an EMBL/GenBank/DDBJ whole genome shotgun (WGS) entry which is preliminary data.</text>
</comment>
<evidence type="ECO:0000313" key="3">
    <source>
        <dbReference type="Proteomes" id="UP000659388"/>
    </source>
</evidence>
<keyword evidence="1" id="KW-0472">Membrane</keyword>
<evidence type="ECO:0000313" key="2">
    <source>
        <dbReference type="EMBL" id="MBL3654739.1"/>
    </source>
</evidence>
<reference evidence="2" key="1">
    <citation type="submission" date="2021-01" db="EMBL/GenBank/DDBJ databases">
        <title>Fulvivirga kasyanovii gen. nov., sp nov., a novel member of the phylum Bacteroidetes isolated from seawater in a mussel farm.</title>
        <authorList>
            <person name="Zhao L.-H."/>
            <person name="Wang Z.-J."/>
        </authorList>
    </citation>
    <scope>NUCLEOTIDE SEQUENCE</scope>
    <source>
        <strain evidence="2">2943</strain>
    </source>
</reference>
<dbReference type="RefSeq" id="WP_202241823.1">
    <property type="nucleotide sequence ID" value="NZ_JAESIY010000001.1"/>
</dbReference>
<dbReference type="Proteomes" id="UP000659388">
    <property type="component" value="Unassembled WGS sequence"/>
</dbReference>
<dbReference type="EMBL" id="JAESIY010000001">
    <property type="protein sequence ID" value="MBL3654739.1"/>
    <property type="molecule type" value="Genomic_DNA"/>
</dbReference>
<protein>
    <submittedName>
        <fullName evidence="2">Uncharacterized protein</fullName>
    </submittedName>
</protein>